<accession>A0A1Y0ES37</accession>
<dbReference type="Gene3D" id="3.40.630.30">
    <property type="match status" value="1"/>
</dbReference>
<dbReference type="PANTHER" id="PTHR31435:SF9">
    <property type="entry name" value="PROTEIN NATD1"/>
    <property type="match status" value="1"/>
</dbReference>
<protein>
    <recommendedName>
        <fullName evidence="1">N-acetyltransferase domain-containing protein</fullName>
    </recommendedName>
</protein>
<dbReference type="PROSITE" id="PS51729">
    <property type="entry name" value="GNAT_YJDJ"/>
    <property type="match status" value="1"/>
</dbReference>
<evidence type="ECO:0000259" key="1">
    <source>
        <dbReference type="PROSITE" id="PS51729"/>
    </source>
</evidence>
<dbReference type="EMBL" id="CP021455">
    <property type="protein sequence ID" value="ARU06413.1"/>
    <property type="molecule type" value="Genomic_DNA"/>
</dbReference>
<dbReference type="KEGG" id="cser:CCO03_18670"/>
<reference evidence="2 3" key="1">
    <citation type="submission" date="2017-05" db="EMBL/GenBank/DDBJ databases">
        <authorList>
            <person name="Song R."/>
            <person name="Chenine A.L."/>
            <person name="Ruprecht R.M."/>
        </authorList>
    </citation>
    <scope>NUCLEOTIDE SEQUENCE [LARGE SCALE GENOMIC DNA]</scope>
    <source>
        <strain evidence="2 3">DSM 26136</strain>
    </source>
</reference>
<name>A0A1Y0ES37_9BURK</name>
<keyword evidence="3" id="KW-1185">Reference proteome</keyword>
<dbReference type="AlphaFoldDB" id="A0A1Y0ES37"/>
<dbReference type="OrthoDB" id="9813275at2"/>
<dbReference type="PANTHER" id="PTHR31435">
    <property type="entry name" value="PROTEIN NATD1"/>
    <property type="match status" value="1"/>
</dbReference>
<dbReference type="SUPFAM" id="SSF55729">
    <property type="entry name" value="Acyl-CoA N-acyltransferases (Nat)"/>
    <property type="match status" value="1"/>
</dbReference>
<proteinExistence type="predicted"/>
<sequence>MTLPPIVLNEAAQRFELHLDGFTAYEAFERFPGGINYLHTVVPEQLSGRGIGGAIARHVLDYAAEHQLQVIPTCVFIRGYIEKHPEYQRLVATHP</sequence>
<gene>
    <name evidence="2" type="ORF">CCO03_18670</name>
</gene>
<feature type="domain" description="N-acetyltransferase" evidence="1">
    <location>
        <begin position="7"/>
        <end position="92"/>
    </location>
</feature>
<organism evidence="2 3">
    <name type="scientific">Comamonas serinivorans</name>
    <dbReference type="NCBI Taxonomy" id="1082851"/>
    <lineage>
        <taxon>Bacteria</taxon>
        <taxon>Pseudomonadati</taxon>
        <taxon>Pseudomonadota</taxon>
        <taxon>Betaproteobacteria</taxon>
        <taxon>Burkholderiales</taxon>
        <taxon>Comamonadaceae</taxon>
        <taxon>Comamonas</taxon>
    </lineage>
</organism>
<evidence type="ECO:0000313" key="3">
    <source>
        <dbReference type="Proteomes" id="UP000196138"/>
    </source>
</evidence>
<dbReference type="InterPro" id="IPR045057">
    <property type="entry name" value="Gcn5-rel_NAT"/>
</dbReference>
<dbReference type="Proteomes" id="UP000196138">
    <property type="component" value="Chromosome"/>
</dbReference>
<evidence type="ECO:0000313" key="2">
    <source>
        <dbReference type="EMBL" id="ARU06413.1"/>
    </source>
</evidence>
<dbReference type="InterPro" id="IPR031165">
    <property type="entry name" value="GNAT_YJDJ"/>
</dbReference>
<dbReference type="RefSeq" id="WP_087283533.1">
    <property type="nucleotide sequence ID" value="NZ_CP021455.1"/>
</dbReference>
<dbReference type="Pfam" id="PF14542">
    <property type="entry name" value="Acetyltransf_CG"/>
    <property type="match status" value="1"/>
</dbReference>
<dbReference type="InterPro" id="IPR016181">
    <property type="entry name" value="Acyl_CoA_acyltransferase"/>
</dbReference>